<proteinExistence type="predicted"/>
<organism evidence="1 2">
    <name type="scientific">Letharia lupina</name>
    <dbReference type="NCBI Taxonomy" id="560253"/>
    <lineage>
        <taxon>Eukaryota</taxon>
        <taxon>Fungi</taxon>
        <taxon>Dikarya</taxon>
        <taxon>Ascomycota</taxon>
        <taxon>Pezizomycotina</taxon>
        <taxon>Lecanoromycetes</taxon>
        <taxon>OSLEUM clade</taxon>
        <taxon>Lecanoromycetidae</taxon>
        <taxon>Lecanorales</taxon>
        <taxon>Lecanorineae</taxon>
        <taxon>Parmeliaceae</taxon>
        <taxon>Letharia</taxon>
    </lineage>
</organism>
<dbReference type="AlphaFoldDB" id="A0A8H6C8N2"/>
<name>A0A8H6C8N2_9LECA</name>
<accession>A0A8H6C8N2</accession>
<dbReference type="Proteomes" id="UP000593566">
    <property type="component" value="Unassembled WGS sequence"/>
</dbReference>
<dbReference type="EMBL" id="JACCJB010000021">
    <property type="protein sequence ID" value="KAF6218957.1"/>
    <property type="molecule type" value="Genomic_DNA"/>
</dbReference>
<evidence type="ECO:0000313" key="2">
    <source>
        <dbReference type="Proteomes" id="UP000593566"/>
    </source>
</evidence>
<comment type="caution">
    <text evidence="1">The sequence shown here is derived from an EMBL/GenBank/DDBJ whole genome shotgun (WGS) entry which is preliminary data.</text>
</comment>
<protein>
    <submittedName>
        <fullName evidence="1">Uncharacterized protein</fullName>
    </submittedName>
</protein>
<evidence type="ECO:0000313" key="1">
    <source>
        <dbReference type="EMBL" id="KAF6218957.1"/>
    </source>
</evidence>
<gene>
    <name evidence="1" type="ORF">HO133_005501</name>
</gene>
<dbReference type="GeneID" id="59333907"/>
<dbReference type="RefSeq" id="XP_037148392.1">
    <property type="nucleotide sequence ID" value="XM_037296410.1"/>
</dbReference>
<reference evidence="1 2" key="1">
    <citation type="journal article" date="2020" name="Genomics">
        <title>Complete, high-quality genomes from long-read metagenomic sequencing of two wolf lichen thalli reveals enigmatic genome architecture.</title>
        <authorList>
            <person name="McKenzie S.K."/>
            <person name="Walston R.F."/>
            <person name="Allen J.L."/>
        </authorList>
    </citation>
    <scope>NUCLEOTIDE SEQUENCE [LARGE SCALE GENOMIC DNA]</scope>
    <source>
        <strain evidence="1">WasteWater1</strain>
    </source>
</reference>
<keyword evidence="2" id="KW-1185">Reference proteome</keyword>
<sequence>MGGHAFTTSATDGPSPLSTPRMPPDIYFVLRDQYLQLLSSVYTQTATPIEAPEKASYGDIDILVTLPKSTSTSAESLAKVLGAERIFTILGSPTTSFALPYPNLPNNYVQLDLHLSRPETFHWQLFHQSHGDLWSLLGTTIRPFGLTPNDAGLHVRIQEIEDLNRKKALLFLTCDPDAVLEFLGLNRDAHKRPFESVESMYRYVSGCRFFSDERYVRGERKANDRKRMVQRELYRAFIEDWLPENAHLVGQQKEKNAQLSREGVLQESLSRFGKREEYENRVEEWRKEREELLAKQEGRQIRKADAAEVEEYASAWMSWLNRSA</sequence>